<protein>
    <submittedName>
        <fullName evidence="2">Glycosyl transferase</fullName>
    </submittedName>
</protein>
<name>I4AI27_BERLS</name>
<feature type="domain" description="Glycosyltransferase 2-like" evidence="1">
    <location>
        <begin position="5"/>
        <end position="134"/>
    </location>
</feature>
<dbReference type="Gene3D" id="3.90.550.10">
    <property type="entry name" value="Spore Coat Polysaccharide Biosynthesis Protein SpsA, Chain A"/>
    <property type="match status" value="1"/>
</dbReference>
<dbReference type="PANTHER" id="PTHR22916">
    <property type="entry name" value="GLYCOSYLTRANSFERASE"/>
    <property type="match status" value="1"/>
</dbReference>
<dbReference type="InterPro" id="IPR029044">
    <property type="entry name" value="Nucleotide-diphossugar_trans"/>
</dbReference>
<dbReference type="CDD" id="cd00761">
    <property type="entry name" value="Glyco_tranf_GTA_type"/>
    <property type="match status" value="1"/>
</dbReference>
<dbReference type="Proteomes" id="UP000006054">
    <property type="component" value="Chromosome"/>
</dbReference>
<reference evidence="3" key="1">
    <citation type="submission" date="2012-06" db="EMBL/GenBank/DDBJ databases">
        <title>The complete genome of Flexibacter litoralis DSM 6794.</title>
        <authorList>
            <person name="Lucas S."/>
            <person name="Copeland A."/>
            <person name="Lapidus A."/>
            <person name="Glavina del Rio T."/>
            <person name="Dalin E."/>
            <person name="Tice H."/>
            <person name="Bruce D."/>
            <person name="Goodwin L."/>
            <person name="Pitluck S."/>
            <person name="Peters L."/>
            <person name="Ovchinnikova G."/>
            <person name="Lu M."/>
            <person name="Kyrpides N."/>
            <person name="Mavromatis K."/>
            <person name="Ivanova N."/>
            <person name="Brettin T."/>
            <person name="Detter J.C."/>
            <person name="Han C."/>
            <person name="Larimer F."/>
            <person name="Land M."/>
            <person name="Hauser L."/>
            <person name="Markowitz V."/>
            <person name="Cheng J.-F."/>
            <person name="Hugenholtz P."/>
            <person name="Woyke T."/>
            <person name="Wu D."/>
            <person name="Spring S."/>
            <person name="Lang E."/>
            <person name="Kopitz M."/>
            <person name="Brambilla E."/>
            <person name="Klenk H.-P."/>
            <person name="Eisen J.A."/>
        </authorList>
    </citation>
    <scope>NUCLEOTIDE SEQUENCE [LARGE SCALE GENOMIC DNA]</scope>
    <source>
        <strain evidence="3">ATCC 23117 / DSM 6794 / NBRC 15988 / NCIMB 1366 / Sio-4</strain>
    </source>
</reference>
<evidence type="ECO:0000313" key="3">
    <source>
        <dbReference type="Proteomes" id="UP000006054"/>
    </source>
</evidence>
<dbReference type="GO" id="GO:0016758">
    <property type="term" value="F:hexosyltransferase activity"/>
    <property type="evidence" value="ECO:0007669"/>
    <property type="project" value="UniProtKB-ARBA"/>
</dbReference>
<dbReference type="PANTHER" id="PTHR22916:SF3">
    <property type="entry name" value="UDP-GLCNAC:BETAGAL BETA-1,3-N-ACETYLGLUCOSAMINYLTRANSFERASE-LIKE PROTEIN 1"/>
    <property type="match status" value="1"/>
</dbReference>
<dbReference type="HOGENOM" id="CLU_025996_0_4_10"/>
<dbReference type="EMBL" id="CP003345">
    <property type="protein sequence ID" value="AFM03612.1"/>
    <property type="molecule type" value="Genomic_DNA"/>
</dbReference>
<dbReference type="RefSeq" id="WP_014797069.1">
    <property type="nucleotide sequence ID" value="NC_018018.1"/>
</dbReference>
<keyword evidence="3" id="KW-1185">Reference proteome</keyword>
<dbReference type="Pfam" id="PF00535">
    <property type="entry name" value="Glycos_transf_2"/>
    <property type="match status" value="1"/>
</dbReference>
<dbReference type="OrthoDB" id="9815829at2"/>
<keyword evidence="2" id="KW-0808">Transferase</keyword>
<accession>I4AI27</accession>
<organism evidence="2 3">
    <name type="scientific">Bernardetia litoralis (strain ATCC 23117 / DSM 6794 / NBRC 15988 / NCIMB 1366 / Fx l1 / Sio-4)</name>
    <name type="common">Flexibacter litoralis</name>
    <dbReference type="NCBI Taxonomy" id="880071"/>
    <lineage>
        <taxon>Bacteria</taxon>
        <taxon>Pseudomonadati</taxon>
        <taxon>Bacteroidota</taxon>
        <taxon>Cytophagia</taxon>
        <taxon>Cytophagales</taxon>
        <taxon>Bernardetiaceae</taxon>
        <taxon>Bernardetia</taxon>
    </lineage>
</organism>
<dbReference type="STRING" id="880071.Fleli_1174"/>
<dbReference type="SUPFAM" id="SSF53448">
    <property type="entry name" value="Nucleotide-diphospho-sugar transferases"/>
    <property type="match status" value="1"/>
</dbReference>
<gene>
    <name evidence="2" type="ordered locus">Fleli_1174</name>
</gene>
<proteinExistence type="predicted"/>
<dbReference type="InterPro" id="IPR001173">
    <property type="entry name" value="Glyco_trans_2-like"/>
</dbReference>
<dbReference type="eggNOG" id="COG1215">
    <property type="taxonomic scope" value="Bacteria"/>
</dbReference>
<dbReference type="AlphaFoldDB" id="I4AI27"/>
<dbReference type="KEGG" id="fli:Fleli_1174"/>
<evidence type="ECO:0000313" key="2">
    <source>
        <dbReference type="EMBL" id="AFM03612.1"/>
    </source>
</evidence>
<evidence type="ECO:0000259" key="1">
    <source>
        <dbReference type="Pfam" id="PF00535"/>
    </source>
</evidence>
<sequence length="352" mass="41679">MPKVSVMMPAYNVEKYIGEAIESILNQTFQDYELIIIDDGSVDATYQIMQEYAQKSNKIRVFQNEKNEGLVFTRNRLLELANGEYLAALDSDDISLLDRLEKQVNFLDKNPDIDLLGGGLEFFRENSDEKNYLLFLTDPEQIACKLLFHNMFTQTAIIFRNKVKNLKYDNHPLAEDYDLWVRISWQGKVTNLRDILALCRLHPESISARRDDDMKKNDRLIHIKQLRRLGITPTEKELDIHRKIAHQIDTMTEEQFEQAINWIQKLLKANQENQKYPLLAFEKELHSRLLSFFPFSFQFGDVFIKALKKTEIKYLLPFKTRFKFWFLAKSKGKNSSMFYKNLYKTYNKLRNK</sequence>